<gene>
    <name evidence="1" type="ORF">TSACC_23088</name>
</gene>
<evidence type="ECO:0000313" key="2">
    <source>
        <dbReference type="Proteomes" id="UP000076023"/>
    </source>
</evidence>
<dbReference type="Proteomes" id="UP000076023">
    <property type="component" value="Unassembled WGS sequence"/>
</dbReference>
<dbReference type="RefSeq" id="WP_153811483.1">
    <property type="nucleotide sequence ID" value="NZ_BDCO01000002.1"/>
</dbReference>
<proteinExistence type="predicted"/>
<sequence length="224" mass="23082">MKLLVLATQISVTTLLVLGGVESTRAEAIVADTFALNASGRTPGAELNGLAAETGSDTWNSNARFGPTGGVTVGQSGADAYGLISLPATETTLTVEAAVVTATSGWVSVGFQKNSSKSNWYDPANSLLFALLEPNGRWQLKSSGATLLASGTLTDFEPGNVYKLELRYNPASGTASVFINDINVSGERAAQLTDLIGSAGFFFYGNGAATTAASLRDFSVSSLP</sequence>
<reference evidence="2" key="1">
    <citation type="journal article" date="2017" name="Genome Announc.">
        <title>Draft Genome Sequence of Terrimicrobium sacchariphilum NM-5T, a Facultative Anaerobic Soil Bacterium of the Class Spartobacteria.</title>
        <authorList>
            <person name="Qiu Y.L."/>
            <person name="Tourlousse D.M."/>
            <person name="Matsuura N."/>
            <person name="Ohashi A."/>
            <person name="Sekiguchi Y."/>
        </authorList>
    </citation>
    <scope>NUCLEOTIDE SEQUENCE [LARGE SCALE GENOMIC DNA]</scope>
    <source>
        <strain evidence="2">NM-5</strain>
    </source>
</reference>
<dbReference type="AlphaFoldDB" id="A0A146GDS3"/>
<accession>A0A146GDS3</accession>
<dbReference type="EMBL" id="BDCO01000002">
    <property type="protein sequence ID" value="GAT34656.1"/>
    <property type="molecule type" value="Genomic_DNA"/>
</dbReference>
<name>A0A146GDS3_TERSA</name>
<keyword evidence="2" id="KW-1185">Reference proteome</keyword>
<evidence type="ECO:0008006" key="3">
    <source>
        <dbReference type="Google" id="ProtNLM"/>
    </source>
</evidence>
<protein>
    <recommendedName>
        <fullName evidence="3">Concanavalin A-like lectin/glucanases superfamily protein</fullName>
    </recommendedName>
</protein>
<evidence type="ECO:0000313" key="1">
    <source>
        <dbReference type="EMBL" id="GAT34656.1"/>
    </source>
</evidence>
<dbReference type="InParanoid" id="A0A146GDS3"/>
<comment type="caution">
    <text evidence="1">The sequence shown here is derived from an EMBL/GenBank/DDBJ whole genome shotgun (WGS) entry which is preliminary data.</text>
</comment>
<dbReference type="Gene3D" id="2.60.120.560">
    <property type="entry name" value="Exo-inulinase, domain 1"/>
    <property type="match status" value="1"/>
</dbReference>
<organism evidence="1 2">
    <name type="scientific">Terrimicrobium sacchariphilum</name>
    <dbReference type="NCBI Taxonomy" id="690879"/>
    <lineage>
        <taxon>Bacteria</taxon>
        <taxon>Pseudomonadati</taxon>
        <taxon>Verrucomicrobiota</taxon>
        <taxon>Terrimicrobiia</taxon>
        <taxon>Terrimicrobiales</taxon>
        <taxon>Terrimicrobiaceae</taxon>
        <taxon>Terrimicrobium</taxon>
    </lineage>
</organism>